<keyword evidence="2" id="KW-0472">Membrane</keyword>
<reference evidence="3" key="1">
    <citation type="submission" date="2022-11" db="EMBL/GenBank/DDBJ databases">
        <authorList>
            <person name="Scott C."/>
            <person name="Bruce N."/>
        </authorList>
    </citation>
    <scope>NUCLEOTIDE SEQUENCE</scope>
</reference>
<evidence type="ECO:0000256" key="1">
    <source>
        <dbReference type="SAM" id="MobiDB-lite"/>
    </source>
</evidence>
<proteinExistence type="predicted"/>
<feature type="transmembrane region" description="Helical" evidence="2">
    <location>
        <begin position="270"/>
        <end position="298"/>
    </location>
</feature>
<feature type="transmembrane region" description="Helical" evidence="2">
    <location>
        <begin position="425"/>
        <end position="449"/>
    </location>
</feature>
<keyword evidence="2" id="KW-1133">Transmembrane helix</keyword>
<comment type="caution">
    <text evidence="3">The sequence shown here is derived from an EMBL/GenBank/DDBJ whole genome shotgun (WGS) entry which is preliminary data.</text>
</comment>
<keyword evidence="2" id="KW-0812">Transmembrane</keyword>
<dbReference type="InterPro" id="IPR018852">
    <property type="entry name" value="DUF2456"/>
</dbReference>
<dbReference type="EMBL" id="CALLCH030000016">
    <property type="protein sequence ID" value="CAI4217412.1"/>
    <property type="molecule type" value="Genomic_DNA"/>
</dbReference>
<name>A0A9P1H7G0_9PEZI</name>
<gene>
    <name evidence="3" type="ORF">PPNO1_LOCUS7025</name>
</gene>
<evidence type="ECO:0000256" key="2">
    <source>
        <dbReference type="SAM" id="Phobius"/>
    </source>
</evidence>
<keyword evidence="4" id="KW-1185">Reference proteome</keyword>
<feature type="transmembrane region" description="Helical" evidence="2">
    <location>
        <begin position="318"/>
        <end position="338"/>
    </location>
</feature>
<dbReference type="PANTHER" id="PTHR28297:SF1">
    <property type="entry name" value="FUNGAL PROTEIN"/>
    <property type="match status" value="1"/>
</dbReference>
<feature type="region of interest" description="Disordered" evidence="1">
    <location>
        <begin position="43"/>
        <end position="117"/>
    </location>
</feature>
<dbReference type="Proteomes" id="UP000838763">
    <property type="component" value="Unassembled WGS sequence"/>
</dbReference>
<dbReference type="PANTHER" id="PTHR28297">
    <property type="entry name" value="FUNGAL PROTEIN"/>
    <property type="match status" value="1"/>
</dbReference>
<protein>
    <submittedName>
        <fullName evidence="3">Uncharacterized protein</fullName>
    </submittedName>
</protein>
<accession>A0A9P1H7G0</accession>
<dbReference type="OrthoDB" id="15595at2759"/>
<feature type="transmembrane region" description="Helical" evidence="2">
    <location>
        <begin position="382"/>
        <end position="405"/>
    </location>
</feature>
<dbReference type="Pfam" id="PF10445">
    <property type="entry name" value="DUF2456"/>
    <property type="match status" value="1"/>
</dbReference>
<organism evidence="3 4">
    <name type="scientific">Parascedosporium putredinis</name>
    <dbReference type="NCBI Taxonomy" id="1442378"/>
    <lineage>
        <taxon>Eukaryota</taxon>
        <taxon>Fungi</taxon>
        <taxon>Dikarya</taxon>
        <taxon>Ascomycota</taxon>
        <taxon>Pezizomycotina</taxon>
        <taxon>Sordariomycetes</taxon>
        <taxon>Hypocreomycetidae</taxon>
        <taxon>Microascales</taxon>
        <taxon>Microascaceae</taxon>
        <taxon>Parascedosporium</taxon>
    </lineage>
</organism>
<sequence length="462" mass="49912">MSSNLSPGATRRVTIDSLLLQFLDAHVINPHAAVSYYTNPNNIPKPHNPPNSYPHYGSASTDSSSGLLPAVRPPLATADVNRPVITPSASTAPASERKRKGGPSTPEESEAASKKARKSAFSATGPFYLDVSSVSLQGEASHSVPVYDMCDTVRIRDNKEKDKDRLAVEKQWPGGVDTVRDCTYVWSRADAVHIGKYGGVHSVHYGRASTDVYYVGPRPNTGAEEADAGKPHHGPDPSADMEAGVGAGNQPGRDAGSRLQPTTRVSAGQLFYLLGFNGIGSFIVSGGVNFGIACAMYLTTSDPITLFSFPNTLAGDAALTLVIQPIVTWFIESLMVNIDLRNSKVTPLALPLAPSSRLRVFFGLPLTEHQPVPRRVSFISQLLRIFFLFILPSFILFWPISIGILTAIGDRQGKDWVFEGKWAPMIFKLVLGALQGMIVTPIMAAFWVVREGHMVLEGEAEE</sequence>
<evidence type="ECO:0000313" key="3">
    <source>
        <dbReference type="EMBL" id="CAI4217412.1"/>
    </source>
</evidence>
<dbReference type="AlphaFoldDB" id="A0A9P1H7G0"/>
<evidence type="ECO:0000313" key="4">
    <source>
        <dbReference type="Proteomes" id="UP000838763"/>
    </source>
</evidence>
<feature type="region of interest" description="Disordered" evidence="1">
    <location>
        <begin position="217"/>
        <end position="260"/>
    </location>
</feature>